<gene>
    <name evidence="1" type="ORF">GJU39_20505</name>
</gene>
<sequence length="174" mass="20268">MNHIKFTNILIACNWRFEESQVKINTATAQDTVKERLSKTPRSFLEFVEYFDLLANAEDNIWFISIKDYFKDNIGEGLSWNEFELQSLEYSDGQEKEDVIKFWNDHLPFMMSVKSDYAFVAIVLNGEHKGQIVTGNEPEYEDTVTLANSLGEFFEKYILVLKGELEEPALKLFI</sequence>
<evidence type="ECO:0000313" key="2">
    <source>
        <dbReference type="Proteomes" id="UP000487757"/>
    </source>
</evidence>
<dbReference type="InterPro" id="IPR037883">
    <property type="entry name" value="Knr4/Smi1-like_sf"/>
</dbReference>
<organism evidence="1 2">
    <name type="scientific">Pedobacter petrophilus</name>
    <dbReference type="NCBI Taxonomy" id="1908241"/>
    <lineage>
        <taxon>Bacteria</taxon>
        <taxon>Pseudomonadati</taxon>
        <taxon>Bacteroidota</taxon>
        <taxon>Sphingobacteriia</taxon>
        <taxon>Sphingobacteriales</taxon>
        <taxon>Sphingobacteriaceae</taxon>
        <taxon>Pedobacter</taxon>
    </lineage>
</organism>
<dbReference type="SUPFAM" id="SSF160631">
    <property type="entry name" value="SMI1/KNR4-like"/>
    <property type="match status" value="1"/>
</dbReference>
<reference evidence="1 2" key="1">
    <citation type="submission" date="2019-11" db="EMBL/GenBank/DDBJ databases">
        <title>Pedobacter petrophilus genome.</title>
        <authorList>
            <person name="Feldbauer M.J."/>
            <person name="Newman J.D."/>
        </authorList>
    </citation>
    <scope>NUCLEOTIDE SEQUENCE [LARGE SCALE GENOMIC DNA]</scope>
    <source>
        <strain evidence="1 2">LMG 29686</strain>
    </source>
</reference>
<evidence type="ECO:0008006" key="3">
    <source>
        <dbReference type="Google" id="ProtNLM"/>
    </source>
</evidence>
<proteinExistence type="predicted"/>
<dbReference type="RefSeq" id="WP_154282869.1">
    <property type="nucleotide sequence ID" value="NZ_WKKH01000054.1"/>
</dbReference>
<protein>
    <recommendedName>
        <fullName evidence="3">SMI1/KNR4 family protein</fullName>
    </recommendedName>
</protein>
<comment type="caution">
    <text evidence="1">The sequence shown here is derived from an EMBL/GenBank/DDBJ whole genome shotgun (WGS) entry which is preliminary data.</text>
</comment>
<dbReference type="EMBL" id="WKKH01000054">
    <property type="protein sequence ID" value="MRX78464.1"/>
    <property type="molecule type" value="Genomic_DNA"/>
</dbReference>
<evidence type="ECO:0000313" key="1">
    <source>
        <dbReference type="EMBL" id="MRX78464.1"/>
    </source>
</evidence>
<name>A0A7K0G525_9SPHI</name>
<accession>A0A7K0G525</accession>
<dbReference type="AlphaFoldDB" id="A0A7K0G525"/>
<keyword evidence="2" id="KW-1185">Reference proteome</keyword>
<dbReference type="Proteomes" id="UP000487757">
    <property type="component" value="Unassembled WGS sequence"/>
</dbReference>
<dbReference type="OrthoDB" id="5061673at2"/>